<sequence length="265" mass="27854">MTKMSANSEAENVAQALLAARAKKTPLTSYPGVMPDSLADAYAIQDHAIRLDGRQIGGWKVGRIAAELVGRYGGNRLTGPIFSDEIRDGSAGDRPVMPVFVPGFAAAEAEILLRFGAVGDGDYDADTIRDCIDEVRTGIEIASSPFAEINLHGPAVTASDYGNNKGLVLGPPIADWRDADLIRMPVAMFIDGAQVGAATMETMLDGPFGSAAFLARTLRARGIPIAPGTWVSAGAITGVHEIRAGQTAEALFDGKIRVGCRIESL</sequence>
<organism evidence="1 2">
    <name type="scientific">Sphingopyxis terrae subsp. terrae NBRC 15098</name>
    <dbReference type="NCBI Taxonomy" id="1219058"/>
    <lineage>
        <taxon>Bacteria</taxon>
        <taxon>Pseudomonadati</taxon>
        <taxon>Pseudomonadota</taxon>
        <taxon>Alphaproteobacteria</taxon>
        <taxon>Sphingomonadales</taxon>
        <taxon>Sphingomonadaceae</taxon>
        <taxon>Sphingopyxis</taxon>
    </lineage>
</organism>
<dbReference type="KEGG" id="ster:AOA14_10830"/>
<dbReference type="InterPro" id="IPR050772">
    <property type="entry name" value="Hydratase-Decarb/MhpD_sf"/>
</dbReference>
<dbReference type="GO" id="GO:0008684">
    <property type="term" value="F:2-oxopent-4-enoate hydratase activity"/>
    <property type="evidence" value="ECO:0007669"/>
    <property type="project" value="TreeGrafter"/>
</dbReference>
<evidence type="ECO:0000313" key="2">
    <source>
        <dbReference type="Proteomes" id="UP000076234"/>
    </source>
</evidence>
<protein>
    <submittedName>
        <fullName evidence="1">2-keto-4-pentenoate hydratase</fullName>
    </submittedName>
</protein>
<dbReference type="PANTHER" id="PTHR30143">
    <property type="entry name" value="ACID HYDRATASE"/>
    <property type="match status" value="1"/>
</dbReference>
<dbReference type="RefSeq" id="WP_313906815.1">
    <property type="nucleotide sequence ID" value="NZ_CP013342.1"/>
</dbReference>
<name>A0A142VZE9_9SPHN</name>
<dbReference type="InterPro" id="IPR036663">
    <property type="entry name" value="Fumarylacetoacetase_C_sf"/>
</dbReference>
<dbReference type="SUPFAM" id="SSF56529">
    <property type="entry name" value="FAH"/>
    <property type="match status" value="1"/>
</dbReference>
<dbReference type="Proteomes" id="UP000076234">
    <property type="component" value="Chromosome"/>
</dbReference>
<dbReference type="PANTHER" id="PTHR30143:SF0">
    <property type="entry name" value="2-KETO-4-PENTENOATE HYDRATASE"/>
    <property type="match status" value="1"/>
</dbReference>
<evidence type="ECO:0000313" key="1">
    <source>
        <dbReference type="EMBL" id="AMU95099.1"/>
    </source>
</evidence>
<dbReference type="EMBL" id="CP013342">
    <property type="protein sequence ID" value="AMU95099.1"/>
    <property type="molecule type" value="Genomic_DNA"/>
</dbReference>
<dbReference type="AlphaFoldDB" id="A0A142VZE9"/>
<dbReference type="GO" id="GO:0005737">
    <property type="term" value="C:cytoplasm"/>
    <property type="evidence" value="ECO:0007669"/>
    <property type="project" value="TreeGrafter"/>
</dbReference>
<accession>A0A142VZE9</accession>
<dbReference type="STRING" id="1219058.AOA14_10830"/>
<proteinExistence type="predicted"/>
<reference evidence="2" key="1">
    <citation type="submission" date="2015-11" db="EMBL/GenBank/DDBJ databases">
        <title>Complete genome sequence of a polyethylene glycol-degrading strain Sphingopyxis terrae strain 203-1 (NBRC 15098).</title>
        <authorList>
            <person name="Yoshiyuki O."/>
            <person name="Shouta N."/>
            <person name="Nagata Y."/>
            <person name="Numata M."/>
            <person name="Tsuchikane K."/>
            <person name="Hosoyama A."/>
            <person name="Yamazoe A."/>
            <person name="Tsuda M."/>
            <person name="Fujita N."/>
            <person name="Kawai F."/>
        </authorList>
    </citation>
    <scope>NUCLEOTIDE SEQUENCE [LARGE SCALE GENOMIC DNA]</scope>
    <source>
        <strain evidence="2">203-1</strain>
    </source>
</reference>
<dbReference type="Gene3D" id="3.90.850.10">
    <property type="entry name" value="Fumarylacetoacetase-like, C-terminal domain"/>
    <property type="match status" value="1"/>
</dbReference>
<gene>
    <name evidence="1" type="ORF">AOA14_10830</name>
</gene>
<reference evidence="1 2" key="2">
    <citation type="journal article" date="2016" name="Genome Announc.">
        <title>Complete Genome Sequence of Sphingopyxis terrae Strain 203-1 (NBRC 111660), a Polyethylene Glycol Degrader.</title>
        <authorList>
            <person name="Ohtsubo Y."/>
            <person name="Nonoyama S."/>
            <person name="Nagata Y."/>
            <person name="Numata M."/>
            <person name="Tsuchikane K."/>
            <person name="Hosoyama A."/>
            <person name="Yamazoe A."/>
            <person name="Tsuda M."/>
            <person name="Fujita N."/>
            <person name="Kawai F."/>
        </authorList>
    </citation>
    <scope>NUCLEOTIDE SEQUENCE [LARGE SCALE GENOMIC DNA]</scope>
    <source>
        <strain evidence="1 2">203-1</strain>
    </source>
</reference>